<keyword evidence="4" id="KW-0645">Protease</keyword>
<dbReference type="Proteomes" id="UP000000814">
    <property type="component" value="Plasmid pSOL1"/>
</dbReference>
<dbReference type="Pfam" id="PF00112">
    <property type="entry name" value="Peptidase_C1"/>
    <property type="match status" value="1"/>
</dbReference>
<dbReference type="SMART" id="SM00645">
    <property type="entry name" value="Pept_C1"/>
    <property type="match status" value="1"/>
</dbReference>
<dbReference type="GO" id="GO:0008234">
    <property type="term" value="F:cysteine-type peptidase activity"/>
    <property type="evidence" value="ECO:0007669"/>
    <property type="project" value="InterPro"/>
</dbReference>
<dbReference type="EMBL" id="AE001438">
    <property type="protein sequence ID" value="AAK76751.1"/>
    <property type="molecule type" value="Genomic_DNA"/>
</dbReference>
<dbReference type="InterPro" id="IPR025660">
    <property type="entry name" value="Pept_his_AS"/>
</dbReference>
<dbReference type="KEGG" id="cac:CA_P0004"/>
<dbReference type="PANTHER" id="PTHR12411">
    <property type="entry name" value="CYSTEINE PROTEASE FAMILY C1-RELATED"/>
    <property type="match status" value="1"/>
</dbReference>
<comment type="similarity">
    <text evidence="1">Belongs to the peptidase C1 family.</text>
</comment>
<keyword evidence="5" id="KW-1185">Reference proteome</keyword>
<protein>
    <submittedName>
        <fullName evidence="4">Cysteine protease</fullName>
    </submittedName>
</protein>
<keyword evidence="2" id="KW-1133">Transmembrane helix</keyword>
<keyword evidence="2" id="KW-0812">Transmembrane</keyword>
<dbReference type="PATRIC" id="fig|272562.8.peg.4"/>
<dbReference type="HOGENOM" id="CLU_056603_2_0_9"/>
<dbReference type="InterPro" id="IPR038765">
    <property type="entry name" value="Papain-like_cys_pep_sf"/>
</dbReference>
<proteinExistence type="inferred from homology"/>
<keyword evidence="4" id="KW-0614">Plasmid</keyword>
<gene>
    <name evidence="4" type="ordered locus">CA_P0004</name>
</gene>
<dbReference type="PROSITE" id="PS00639">
    <property type="entry name" value="THIOL_PROTEASE_HIS"/>
    <property type="match status" value="1"/>
</dbReference>
<dbReference type="GO" id="GO:0006508">
    <property type="term" value="P:proteolysis"/>
    <property type="evidence" value="ECO:0007669"/>
    <property type="project" value="UniProtKB-KW"/>
</dbReference>
<reference evidence="4 5" key="1">
    <citation type="journal article" date="2001" name="J. Bacteriol.">
        <title>Genome sequence and comparative analysis of the solvent-producing bacterium Clostridium acetobutylicum.</title>
        <authorList>
            <person name="Nolling J."/>
            <person name="Breton G."/>
            <person name="Omelchenko M.V."/>
            <person name="Makarova K.S."/>
            <person name="Zeng Q."/>
            <person name="Gibson R."/>
            <person name="Lee H.M."/>
            <person name="Dubois J."/>
            <person name="Qiu D."/>
            <person name="Hitti J."/>
            <person name="Wolf Y.I."/>
            <person name="Tatusov R.L."/>
            <person name="Sabathe F."/>
            <person name="Doucette-Stamm L."/>
            <person name="Soucaille P."/>
            <person name="Daly M.J."/>
            <person name="Bennett G.N."/>
            <person name="Koonin E.V."/>
            <person name="Smith D.R."/>
        </authorList>
    </citation>
    <scope>NUCLEOTIDE SEQUENCE [LARGE SCALE GENOMIC DNA]</scope>
    <source>
        <strain evidence="5">ATCC 824 / DSM 792 / JCM 1419 / LMG 5710 / VKM B-1787</strain>
        <plasmid evidence="5">pSOL1</plasmid>
    </source>
</reference>
<dbReference type="AlphaFoldDB" id="Q97TU2"/>
<feature type="domain" description="Peptidase C1A papain C-terminal" evidence="3">
    <location>
        <begin position="95"/>
        <end position="313"/>
    </location>
</feature>
<dbReference type="OrthoDB" id="3648721at2"/>
<evidence type="ECO:0000256" key="1">
    <source>
        <dbReference type="ARBA" id="ARBA00008455"/>
    </source>
</evidence>
<dbReference type="Gene3D" id="3.90.70.10">
    <property type="entry name" value="Cysteine proteinases"/>
    <property type="match status" value="1"/>
</dbReference>
<feature type="transmembrane region" description="Helical" evidence="2">
    <location>
        <begin position="42"/>
        <end position="61"/>
    </location>
</feature>
<evidence type="ECO:0000313" key="4">
    <source>
        <dbReference type="EMBL" id="AAK76751.1"/>
    </source>
</evidence>
<dbReference type="InterPro" id="IPR000668">
    <property type="entry name" value="Peptidase_C1A_C"/>
</dbReference>
<evidence type="ECO:0000313" key="5">
    <source>
        <dbReference type="Proteomes" id="UP000000814"/>
    </source>
</evidence>
<organism evidence="4 5">
    <name type="scientific">Clostridium acetobutylicum (strain ATCC 824 / DSM 792 / JCM 1419 / IAM 19013 / LMG 5710 / NBRC 13948 / NRRL B-527 / VKM B-1787 / 2291 / W)</name>
    <dbReference type="NCBI Taxonomy" id="272562"/>
    <lineage>
        <taxon>Bacteria</taxon>
        <taxon>Bacillati</taxon>
        <taxon>Bacillota</taxon>
        <taxon>Clostridia</taxon>
        <taxon>Eubacteriales</taxon>
        <taxon>Clostridiaceae</taxon>
        <taxon>Clostridium</taxon>
    </lineage>
</organism>
<dbReference type="CDD" id="cd02619">
    <property type="entry name" value="Peptidase_C1"/>
    <property type="match status" value="1"/>
</dbReference>
<sequence length="315" mass="35073">MKLILSQDVSIIIYIIVLQFYKCKKIKEKVYFMKIKTITTKLLMCTFTISSILLPTTAFSAQAKTKALHPLGLRTLHENIKGMKKAPKIFGATKLARSVDLSSRFPSVKDQGSLGSCVTFATTYAKTYEENQNRNWGVNVPSHFFSPSYIYSQIHSDNSADGGGSQFSDAFNLIEEQGDTSITDMPYDGSDYGWETQPTAVQREHAAQYKATDWQQLDSGNYSEIKQELAKGTPVVIGIDVYPDFDNISPSNPVFDVISGDDRGGHALCVVGYDDSKQAVKIINSWGTNWGINGYGWISYKVLQQENSDAYVLQD</sequence>
<dbReference type="SUPFAM" id="SSF54001">
    <property type="entry name" value="Cysteine proteinases"/>
    <property type="match status" value="1"/>
</dbReference>
<feature type="transmembrane region" description="Helical" evidence="2">
    <location>
        <begin position="6"/>
        <end position="21"/>
    </location>
</feature>
<evidence type="ECO:0000259" key="3">
    <source>
        <dbReference type="SMART" id="SM00645"/>
    </source>
</evidence>
<evidence type="ECO:0000256" key="2">
    <source>
        <dbReference type="SAM" id="Phobius"/>
    </source>
</evidence>
<dbReference type="InterPro" id="IPR013128">
    <property type="entry name" value="Peptidase_C1A"/>
</dbReference>
<geneLocation type="plasmid" evidence="4 5">
    <name>pSOL1</name>
</geneLocation>
<keyword evidence="2" id="KW-0472">Membrane</keyword>
<keyword evidence="4" id="KW-0378">Hydrolase</keyword>
<name>Q97TU2_CLOAB</name>
<accession>Q97TU2</accession>